<dbReference type="OrthoDB" id="4330813at2"/>
<dbReference type="GeneID" id="51866229"/>
<dbReference type="RefSeq" id="WP_015036852.1">
    <property type="nucleotide sequence ID" value="NC_018750.1"/>
</dbReference>
<dbReference type="Proteomes" id="UP000006854">
    <property type="component" value="Chromosome"/>
</dbReference>
<dbReference type="PATRIC" id="fig|953739.5.peg.895"/>
<dbReference type="EMBL" id="FR845719">
    <property type="protein sequence ID" value="CCA58957.1"/>
    <property type="molecule type" value="Genomic_DNA"/>
</dbReference>
<feature type="transmembrane region" description="Helical" evidence="1">
    <location>
        <begin position="54"/>
        <end position="76"/>
    </location>
</feature>
<evidence type="ECO:0000256" key="1">
    <source>
        <dbReference type="SAM" id="Phobius"/>
    </source>
</evidence>
<gene>
    <name evidence="2" type="ordered locus">SVEN_5671</name>
</gene>
<keyword evidence="1" id="KW-0812">Transmembrane</keyword>
<feature type="transmembrane region" description="Helical" evidence="1">
    <location>
        <begin position="82"/>
        <end position="103"/>
    </location>
</feature>
<proteinExistence type="predicted"/>
<reference evidence="2 3" key="1">
    <citation type="journal article" date="2011" name="BMC Genomics">
        <title>Genome-wide analysis of the role of GlnR in Streptomyces venezuelae provides new insights into global nitrogen regulation in actinomycetes.</title>
        <authorList>
            <person name="Pullan S.T."/>
            <person name="Bibb M.J."/>
            <person name="Merrick M."/>
        </authorList>
    </citation>
    <scope>NUCLEOTIDE SEQUENCE [LARGE SCALE GENOMIC DNA]</scope>
    <source>
        <strain evidence="3">ATCC 10712 / CBS 650.69 / DSM 40230 / JCM 4526 / NBRC 13096 / PD 04745</strain>
    </source>
</reference>
<keyword evidence="3" id="KW-1185">Reference proteome</keyword>
<protein>
    <submittedName>
        <fullName evidence="2">Uncharacterized protein</fullName>
    </submittedName>
</protein>
<evidence type="ECO:0000313" key="2">
    <source>
        <dbReference type="EMBL" id="CCA58957.1"/>
    </source>
</evidence>
<dbReference type="HOGENOM" id="CLU_2144550_0_0_11"/>
<organism evidence="2 3">
    <name type="scientific">Streptomyces venezuelae (strain ATCC 10712 / CBS 650.69 / DSM 40230 / JCM 4526 / NBRC 13096 / PD 04745)</name>
    <dbReference type="NCBI Taxonomy" id="953739"/>
    <lineage>
        <taxon>Bacteria</taxon>
        <taxon>Bacillati</taxon>
        <taxon>Actinomycetota</taxon>
        <taxon>Actinomycetes</taxon>
        <taxon>Kitasatosporales</taxon>
        <taxon>Streptomycetaceae</taxon>
        <taxon>Streptomyces</taxon>
    </lineage>
</organism>
<name>F2R9B4_STRVP</name>
<sequence length="112" mass="11839">MSEDTWAAITSRETVLLLAALAVYLGGAVGFAHRLPRLLARHPGWRRDIERDPVSSALTLTLLIVLWPATAVYMAGALAGAPALPFTVFVPLLMAGVALVGFAQVSRPSNSS</sequence>
<evidence type="ECO:0000313" key="3">
    <source>
        <dbReference type="Proteomes" id="UP000006854"/>
    </source>
</evidence>
<feature type="transmembrane region" description="Helical" evidence="1">
    <location>
        <begin position="15"/>
        <end position="33"/>
    </location>
</feature>
<dbReference type="AlphaFoldDB" id="F2R9B4"/>
<dbReference type="KEGG" id="sve:SVEN_5671"/>
<keyword evidence="1" id="KW-0472">Membrane</keyword>
<keyword evidence="1" id="KW-1133">Transmembrane helix</keyword>
<dbReference type="STRING" id="953739.SVEN_5671"/>
<accession>F2R9B4</accession>